<gene>
    <name evidence="2" type="ORF">BDV35DRAFT_394400</name>
</gene>
<feature type="domain" description="Ketopantoate reductase C-terminal" evidence="1">
    <location>
        <begin position="695"/>
        <end position="763"/>
    </location>
</feature>
<protein>
    <recommendedName>
        <fullName evidence="1">Ketopantoate reductase C-terminal domain-containing protein</fullName>
    </recommendedName>
</protein>
<dbReference type="InterPro" id="IPR008927">
    <property type="entry name" value="6-PGluconate_DH-like_C_sf"/>
</dbReference>
<reference evidence="2" key="1">
    <citation type="submission" date="2019-04" db="EMBL/GenBank/DDBJ databases">
        <title>Friends and foes A comparative genomics study of 23 Aspergillus species from section Flavi.</title>
        <authorList>
            <consortium name="DOE Joint Genome Institute"/>
            <person name="Kjaerbolling I."/>
            <person name="Vesth T."/>
            <person name="Frisvad J.C."/>
            <person name="Nybo J.L."/>
            <person name="Theobald S."/>
            <person name="Kildgaard S."/>
            <person name="Isbrandt T."/>
            <person name="Kuo A."/>
            <person name="Sato A."/>
            <person name="Lyhne E.K."/>
            <person name="Kogle M.E."/>
            <person name="Wiebenga A."/>
            <person name="Kun R.S."/>
            <person name="Lubbers R.J."/>
            <person name="Makela M.R."/>
            <person name="Barry K."/>
            <person name="Chovatia M."/>
            <person name="Clum A."/>
            <person name="Daum C."/>
            <person name="Haridas S."/>
            <person name="He G."/>
            <person name="LaButti K."/>
            <person name="Lipzen A."/>
            <person name="Mondo S."/>
            <person name="Riley R."/>
            <person name="Salamov A."/>
            <person name="Simmons B.A."/>
            <person name="Magnuson J.K."/>
            <person name="Henrissat B."/>
            <person name="Mortensen U.H."/>
            <person name="Larsen T.O."/>
            <person name="Devries R.P."/>
            <person name="Grigoriev I.V."/>
            <person name="Machida M."/>
            <person name="Baker S.E."/>
            <person name="Andersen M.R."/>
        </authorList>
    </citation>
    <scope>NUCLEOTIDE SEQUENCE [LARGE SCALE GENOMIC DNA]</scope>
    <source>
        <strain evidence="2">CBS 121.62</strain>
    </source>
</reference>
<evidence type="ECO:0000313" key="2">
    <source>
        <dbReference type="EMBL" id="KAB8245001.1"/>
    </source>
</evidence>
<dbReference type="InterPro" id="IPR051402">
    <property type="entry name" value="KPR-Related"/>
</dbReference>
<dbReference type="InterPro" id="IPR013328">
    <property type="entry name" value="6PGD_dom2"/>
</dbReference>
<name>A0A5N6GRL2_ASPFL</name>
<dbReference type="VEuPathDB" id="FungiDB:AFLA_012416"/>
<accession>A0A5N6GRL2</accession>
<dbReference type="VEuPathDB" id="FungiDB:F9C07_2177043"/>
<dbReference type="InterPro" id="IPR013752">
    <property type="entry name" value="KPA_reductase"/>
</dbReference>
<dbReference type="Proteomes" id="UP000325434">
    <property type="component" value="Unassembled WGS sequence"/>
</dbReference>
<dbReference type="Gene3D" id="1.10.1040.10">
    <property type="entry name" value="N-(1-d-carboxylethyl)-l-norvaline Dehydrogenase, domain 2"/>
    <property type="match status" value="1"/>
</dbReference>
<dbReference type="PANTHER" id="PTHR21708">
    <property type="entry name" value="PROBABLE 2-DEHYDROPANTOATE 2-REDUCTASE"/>
    <property type="match status" value="1"/>
</dbReference>
<proteinExistence type="predicted"/>
<dbReference type="Pfam" id="PF08546">
    <property type="entry name" value="ApbA_C"/>
    <property type="match status" value="1"/>
</dbReference>
<dbReference type="PANTHER" id="PTHR21708:SF30">
    <property type="entry name" value="2-DEHYDROPANTOATE 2-REDUCTASE-RELATED"/>
    <property type="match status" value="1"/>
</dbReference>
<sequence>MAQVGIGDIITGVKFVWTIYESVRDGPSGAAGDFNSFRQEFRSIKLLLERIQRVKESTSTDVPDLGTFYNETIQECAKFVNKHKLLAQDKPSTGNSRRGSIGKKVSVWFEKVTWPLERSEAERLRHKLERCLKVATLKSTEETRDATLGLIRTAENNQLENLEMLKSIKTMTAQITLLLRRCIIGGPIDTDAYDTHYPSQRGHRLRPAGLKPEHILSGIPEDGEMASVDSQRYQKVLDRIREISERLGNLTRRLDTHSNHGLTVDPPHSISRKYMLNSDGTGAETPTVDAMVRFLHQVSDDVRDALETVGYGHELVPKYDASHRHQALVKTGQSINDTAEEWEQFRHWLDFQLVHAFNTNSIDMKPLHPSQPLLLDLTPSPECLSPSISITRTRSVESDLSIGSPQSTISIPIPDRRIPLTNHPVQVEFPDPNIPNRALFRTLICTVVACLNIQTHEPEAIEAVDINGGVKVTQTVIRGSTTVKSSMLPYIPSSRVPPSSSASCSILFQGSHKVKIEEQQSVIRYSISPIYKCRDRSDFENFQRVLLRRKVVACFDVRKISVGSDYYSNSEETVRVLEDPITKAHSLLFFASFPGTSRRARFVDMPVNELSIPNAKSKHIKLPFQAGPRRSSVDSVASAFSQESRQSTITSLGSNPRSKYLELEFYEEKGVLCRICPKAQTYRRVLTGGVRWSGKGITLQEDLVDAVMTRDGTESFFKPSMLQDYEKGNLMEIENLVGEPLREGEVLGVSMSTLHLIYNLVKGFASQGYGGERLVGS</sequence>
<dbReference type="VEuPathDB" id="FungiDB:AFLA_012415"/>
<dbReference type="GO" id="GO:0005737">
    <property type="term" value="C:cytoplasm"/>
    <property type="evidence" value="ECO:0007669"/>
    <property type="project" value="TreeGrafter"/>
</dbReference>
<evidence type="ECO:0000259" key="1">
    <source>
        <dbReference type="Pfam" id="PF08546"/>
    </source>
</evidence>
<dbReference type="AlphaFoldDB" id="A0A5N6GRL2"/>
<organism evidence="2">
    <name type="scientific">Aspergillus flavus</name>
    <dbReference type="NCBI Taxonomy" id="5059"/>
    <lineage>
        <taxon>Eukaryota</taxon>
        <taxon>Fungi</taxon>
        <taxon>Dikarya</taxon>
        <taxon>Ascomycota</taxon>
        <taxon>Pezizomycotina</taxon>
        <taxon>Eurotiomycetes</taxon>
        <taxon>Eurotiomycetidae</taxon>
        <taxon>Eurotiales</taxon>
        <taxon>Aspergillaceae</taxon>
        <taxon>Aspergillus</taxon>
        <taxon>Aspergillus subgen. Circumdati</taxon>
    </lineage>
</organism>
<dbReference type="SUPFAM" id="SSF48179">
    <property type="entry name" value="6-phosphogluconate dehydrogenase C-terminal domain-like"/>
    <property type="match status" value="1"/>
</dbReference>
<dbReference type="EMBL" id="ML734619">
    <property type="protein sequence ID" value="KAB8245001.1"/>
    <property type="molecule type" value="Genomic_DNA"/>
</dbReference>